<keyword evidence="2" id="KW-1185">Reference proteome</keyword>
<evidence type="ECO:0000313" key="1">
    <source>
        <dbReference type="EMBL" id="KAJ3489949.1"/>
    </source>
</evidence>
<organism evidence="1 2">
    <name type="scientific">Lecanicillium saksenae</name>
    <dbReference type="NCBI Taxonomy" id="468837"/>
    <lineage>
        <taxon>Eukaryota</taxon>
        <taxon>Fungi</taxon>
        <taxon>Dikarya</taxon>
        <taxon>Ascomycota</taxon>
        <taxon>Pezizomycotina</taxon>
        <taxon>Sordariomycetes</taxon>
        <taxon>Hypocreomycetidae</taxon>
        <taxon>Hypocreales</taxon>
        <taxon>Cordycipitaceae</taxon>
        <taxon>Lecanicillium</taxon>
    </lineage>
</organism>
<reference evidence="1" key="1">
    <citation type="submission" date="2022-07" db="EMBL/GenBank/DDBJ databases">
        <title>Genome Sequence of Lecanicillium saksenae.</title>
        <authorList>
            <person name="Buettner E."/>
        </authorList>
    </citation>
    <scope>NUCLEOTIDE SEQUENCE</scope>
    <source>
        <strain evidence="1">VT-O1</strain>
    </source>
</reference>
<protein>
    <submittedName>
        <fullName evidence="1">Uncharacterized protein</fullName>
    </submittedName>
</protein>
<name>A0ACC1QR67_9HYPO</name>
<dbReference type="Proteomes" id="UP001148737">
    <property type="component" value="Unassembled WGS sequence"/>
</dbReference>
<gene>
    <name evidence="1" type="ORF">NLG97_g5885</name>
</gene>
<accession>A0ACC1QR67</accession>
<sequence>MSEPAIDSQDAAALQELNSNIPYREGAADWTVPGAVTLSEEAFANFDPQSVSHVVLMQEQIMREVGVRYNDGYPFAFWYFIGKIMSRTLFERDDRLKIMSYIPVRQIEYVGFTTRRFLDGDVTDINALEVTFKRPQPRSPMECFWKSARQLVIGKIQDWLENPSSVG</sequence>
<evidence type="ECO:0000313" key="2">
    <source>
        <dbReference type="Proteomes" id="UP001148737"/>
    </source>
</evidence>
<dbReference type="EMBL" id="JANAKD010000711">
    <property type="protein sequence ID" value="KAJ3489949.1"/>
    <property type="molecule type" value="Genomic_DNA"/>
</dbReference>
<comment type="caution">
    <text evidence="1">The sequence shown here is derived from an EMBL/GenBank/DDBJ whole genome shotgun (WGS) entry which is preliminary data.</text>
</comment>
<proteinExistence type="predicted"/>